<keyword evidence="9" id="KW-0931">ER-Golgi transport</keyword>
<accession>A0A7S0I1K2</accession>
<dbReference type="GO" id="GO:0015031">
    <property type="term" value="P:protein transport"/>
    <property type="evidence" value="ECO:0007669"/>
    <property type="project" value="UniProtKB-KW"/>
</dbReference>
<reference evidence="11" key="1">
    <citation type="submission" date="2021-01" db="EMBL/GenBank/DDBJ databases">
        <authorList>
            <person name="Corre E."/>
            <person name="Pelletier E."/>
            <person name="Niang G."/>
            <person name="Scheremetjew M."/>
            <person name="Finn R."/>
            <person name="Kale V."/>
            <person name="Holt S."/>
            <person name="Cochrane G."/>
            <person name="Meng A."/>
            <person name="Brown T."/>
            <person name="Cohen L."/>
        </authorList>
    </citation>
    <scope>NUCLEOTIDE SEQUENCE</scope>
    <source>
        <strain evidence="11">CCMP1374</strain>
    </source>
</reference>
<keyword evidence="7 9" id="KW-0333">Golgi apparatus</keyword>
<evidence type="ECO:0000256" key="2">
    <source>
        <dbReference type="ARBA" id="ARBA00008473"/>
    </source>
</evidence>
<dbReference type="GO" id="GO:0005797">
    <property type="term" value="C:Golgi medial cisterna"/>
    <property type="evidence" value="ECO:0007669"/>
    <property type="project" value="TreeGrafter"/>
</dbReference>
<dbReference type="GO" id="GO:0000139">
    <property type="term" value="C:Golgi membrane"/>
    <property type="evidence" value="ECO:0007669"/>
    <property type="project" value="UniProtKB-SubCell"/>
</dbReference>
<feature type="transmembrane region" description="Helical" evidence="10">
    <location>
        <begin position="199"/>
        <end position="217"/>
    </location>
</feature>
<dbReference type="GO" id="GO:0048219">
    <property type="term" value="P:inter-Golgi cisterna vesicle-mediated transport"/>
    <property type="evidence" value="ECO:0007669"/>
    <property type="project" value="TreeGrafter"/>
</dbReference>
<evidence type="ECO:0000256" key="1">
    <source>
        <dbReference type="ARBA" id="ARBA00004409"/>
    </source>
</evidence>
<comment type="similarity">
    <text evidence="2 9">Belongs to the GOSR1 family.</text>
</comment>
<dbReference type="GO" id="GO:0006888">
    <property type="term" value="P:endoplasmic reticulum to Golgi vesicle-mediated transport"/>
    <property type="evidence" value="ECO:0007669"/>
    <property type="project" value="InterPro"/>
</dbReference>
<dbReference type="GO" id="GO:0006906">
    <property type="term" value="P:vesicle fusion"/>
    <property type="evidence" value="ECO:0007669"/>
    <property type="project" value="TreeGrafter"/>
</dbReference>
<keyword evidence="6 10" id="KW-1133">Transmembrane helix</keyword>
<dbReference type="AlphaFoldDB" id="A0A7S0I1K2"/>
<dbReference type="GO" id="GO:0005484">
    <property type="term" value="F:SNAP receptor activity"/>
    <property type="evidence" value="ECO:0007669"/>
    <property type="project" value="TreeGrafter"/>
</dbReference>
<dbReference type="EMBL" id="HBEP01034185">
    <property type="protein sequence ID" value="CAD8508232.1"/>
    <property type="molecule type" value="Transcribed_RNA"/>
</dbReference>
<evidence type="ECO:0000313" key="11">
    <source>
        <dbReference type="EMBL" id="CAD8508232.1"/>
    </source>
</evidence>
<comment type="subcellular location">
    <subcellularLocation>
        <location evidence="1">Golgi apparatus membrane</location>
        <topology evidence="1">Single-pass type IV membrane protein</topology>
    </subcellularLocation>
</comment>
<dbReference type="GO" id="GO:0005801">
    <property type="term" value="C:cis-Golgi network"/>
    <property type="evidence" value="ECO:0007669"/>
    <property type="project" value="InterPro"/>
</dbReference>
<dbReference type="GO" id="GO:0031201">
    <property type="term" value="C:SNARE complex"/>
    <property type="evidence" value="ECO:0007669"/>
    <property type="project" value="TreeGrafter"/>
</dbReference>
<keyword evidence="5 9" id="KW-0653">Protein transport</keyword>
<proteinExistence type="inferred from homology"/>
<keyword evidence="8 9" id="KW-0472">Membrane</keyword>
<evidence type="ECO:0000256" key="9">
    <source>
        <dbReference type="PIRNR" id="PIRNR027109"/>
    </source>
</evidence>
<comment type="function">
    <text evidence="9">Involved in transport from the ER to the Golgi apparatus as well as in intra-Golgi transport. It belongs to a super-family of proteins called t-SNAREs or soluble NSF (N-ethylmaleimide-sensitive factor) attachment protein receptor.</text>
</comment>
<evidence type="ECO:0000256" key="7">
    <source>
        <dbReference type="ARBA" id="ARBA00023034"/>
    </source>
</evidence>
<gene>
    <name evidence="11" type="ORF">PANT1444_LOCUS19357</name>
</gene>
<dbReference type="PANTHER" id="PTHR21094">
    <property type="entry name" value="GOS-28 SNARE- RELATED"/>
    <property type="match status" value="1"/>
</dbReference>
<name>A0A7S0I1K2_9EUKA</name>
<evidence type="ECO:0000256" key="5">
    <source>
        <dbReference type="ARBA" id="ARBA00022927"/>
    </source>
</evidence>
<evidence type="ECO:0000256" key="6">
    <source>
        <dbReference type="ARBA" id="ARBA00022989"/>
    </source>
</evidence>
<dbReference type="PIRSF" id="PIRSF027109">
    <property type="entry name" value="Golgi_SNARE"/>
    <property type="match status" value="1"/>
</dbReference>
<evidence type="ECO:0000256" key="8">
    <source>
        <dbReference type="ARBA" id="ARBA00023136"/>
    </source>
</evidence>
<comment type="subunit">
    <text evidence="9">Component of several multiprotein Golgi SNARE complexes.</text>
</comment>
<dbReference type="PANTHER" id="PTHR21094:SF2">
    <property type="entry name" value="GOLGI SNAP RECEPTOR COMPLEX MEMBER 1"/>
    <property type="match status" value="1"/>
</dbReference>
<evidence type="ECO:0000256" key="4">
    <source>
        <dbReference type="ARBA" id="ARBA00022692"/>
    </source>
</evidence>
<dbReference type="Pfam" id="PF12352">
    <property type="entry name" value="V-SNARE_C"/>
    <property type="match status" value="1"/>
</dbReference>
<organism evidence="11">
    <name type="scientific">Phaeocystis antarctica</name>
    <dbReference type="NCBI Taxonomy" id="33657"/>
    <lineage>
        <taxon>Eukaryota</taxon>
        <taxon>Haptista</taxon>
        <taxon>Haptophyta</taxon>
        <taxon>Prymnesiophyceae</taxon>
        <taxon>Phaeocystales</taxon>
        <taxon>Phaeocystaceae</taxon>
        <taxon>Phaeocystis</taxon>
    </lineage>
</organism>
<evidence type="ECO:0000256" key="3">
    <source>
        <dbReference type="ARBA" id="ARBA00022448"/>
    </source>
</evidence>
<sequence length="218" mass="23843">MAELRKQARSIENQLDAKLVQYSRLDTGSGGTSASSGRETPALLQREIEQLLSQLGEVNDKMSRGMGEGGGLAASMHVLQRHREILHDFTQEFNKTRANLRVSDERDQLLSSVQQDIRDARKSAGSGQDVLLRERNALQNTNRMTDDLVGQATAQLGALNEQRSTFGGIGSKLTEIAAASPQINAMIGYLARRKKRDKLVLGAVIGLCSGSLLWYSMS</sequence>
<evidence type="ECO:0000256" key="10">
    <source>
        <dbReference type="SAM" id="Phobius"/>
    </source>
</evidence>
<dbReference type="InterPro" id="IPR023601">
    <property type="entry name" value="Golgi_SNAP_su1"/>
</dbReference>
<keyword evidence="4 10" id="KW-0812">Transmembrane</keyword>
<keyword evidence="3 9" id="KW-0813">Transport</keyword>
<protein>
    <recommendedName>
        <fullName evidence="9">Golgi SNAP receptor complex member 1</fullName>
    </recommendedName>
</protein>